<organism evidence="4 5">
    <name type="scientific">Egibacter rhizosphaerae</name>
    <dbReference type="NCBI Taxonomy" id="1670831"/>
    <lineage>
        <taxon>Bacteria</taxon>
        <taxon>Bacillati</taxon>
        <taxon>Actinomycetota</taxon>
        <taxon>Nitriliruptoria</taxon>
        <taxon>Egibacterales</taxon>
        <taxon>Egibacteraceae</taxon>
        <taxon>Egibacter</taxon>
    </lineage>
</organism>
<gene>
    <name evidence="4" type="ORF">ER308_16880</name>
</gene>
<dbReference type="KEGG" id="erz:ER308_16880"/>
<dbReference type="Pfam" id="PF13490">
    <property type="entry name" value="zf-HC2"/>
    <property type="match status" value="1"/>
</dbReference>
<feature type="region of interest" description="Disordered" evidence="1">
    <location>
        <begin position="362"/>
        <end position="382"/>
    </location>
</feature>
<sequence>MPERDAAWSGDERTPHPDRRTIRRYLDDRLEASDVRVVEAHLADCEACGAALEVEEPPVGLPGPDDPTGWDERRFRRIVRRTLLRTAVDVLLLGLAAVVAATLLSWFVWHPLVVDRGGRVADTVQAAADLPMLTVPGAEVSQVRSHPGLLRRSVEADVQHRLGGADESLVTYGVHLGPFGATRLHEMDLAPFGQTLPVDGRQEFEPDRLPTGTSVSVHARWDDPLGRSRVDEMAVGAGDVALEWVGFEAGAADGEVPPAPLGYGACHRAEEVEASGLGSFGMSPVVREFPREAGGGATRALEEARRATEGLVDARADLRPPRRTLPDEPGSLVDRLADDPGVREVVLTGALDDVAALVDREGPETARLIDADLDTGPAEPCG</sequence>
<feature type="transmembrane region" description="Helical" evidence="2">
    <location>
        <begin position="83"/>
        <end position="109"/>
    </location>
</feature>
<reference evidence="4 5" key="1">
    <citation type="submission" date="2019-01" db="EMBL/GenBank/DDBJ databases">
        <title>Egibacter rhizosphaerae EGI 80759T.</title>
        <authorList>
            <person name="Chen D.-D."/>
            <person name="Tian Y."/>
            <person name="Jiao J.-Y."/>
            <person name="Zhang X.-T."/>
            <person name="Zhang Y.-G."/>
            <person name="Zhang Y."/>
            <person name="Xiao M."/>
            <person name="Shu W.-S."/>
            <person name="Li W.-J."/>
        </authorList>
    </citation>
    <scope>NUCLEOTIDE SEQUENCE [LARGE SCALE GENOMIC DNA]</scope>
    <source>
        <strain evidence="4 5">EGI 80759</strain>
    </source>
</reference>
<protein>
    <submittedName>
        <fullName evidence="4">Zf-HC2 domain-containing protein</fullName>
    </submittedName>
</protein>
<evidence type="ECO:0000313" key="4">
    <source>
        <dbReference type="EMBL" id="QBI21082.1"/>
    </source>
</evidence>
<keyword evidence="2" id="KW-0472">Membrane</keyword>
<dbReference type="RefSeq" id="WP_131156075.1">
    <property type="nucleotide sequence ID" value="NZ_CP036402.1"/>
</dbReference>
<dbReference type="EMBL" id="CP036402">
    <property type="protein sequence ID" value="QBI21082.1"/>
    <property type="molecule type" value="Genomic_DNA"/>
</dbReference>
<name>A0A411YJ26_9ACTN</name>
<accession>A0A411YJ26</accession>
<evidence type="ECO:0000259" key="3">
    <source>
        <dbReference type="Pfam" id="PF13490"/>
    </source>
</evidence>
<feature type="region of interest" description="Disordered" evidence="1">
    <location>
        <begin position="1"/>
        <end position="20"/>
    </location>
</feature>
<keyword evidence="5" id="KW-1185">Reference proteome</keyword>
<evidence type="ECO:0000313" key="5">
    <source>
        <dbReference type="Proteomes" id="UP000291469"/>
    </source>
</evidence>
<keyword evidence="2" id="KW-1133">Transmembrane helix</keyword>
<dbReference type="InterPro" id="IPR041916">
    <property type="entry name" value="Anti_sigma_zinc_sf"/>
</dbReference>
<feature type="domain" description="Putative zinc-finger" evidence="3">
    <location>
        <begin position="25"/>
        <end position="48"/>
    </location>
</feature>
<dbReference type="OrthoDB" id="4464602at2"/>
<keyword evidence="2" id="KW-0812">Transmembrane</keyword>
<dbReference type="InterPro" id="IPR027383">
    <property type="entry name" value="Znf_put"/>
</dbReference>
<proteinExistence type="predicted"/>
<evidence type="ECO:0000256" key="2">
    <source>
        <dbReference type="SAM" id="Phobius"/>
    </source>
</evidence>
<dbReference type="AlphaFoldDB" id="A0A411YJ26"/>
<dbReference type="Proteomes" id="UP000291469">
    <property type="component" value="Chromosome"/>
</dbReference>
<evidence type="ECO:0000256" key="1">
    <source>
        <dbReference type="SAM" id="MobiDB-lite"/>
    </source>
</evidence>
<dbReference type="Gene3D" id="1.10.10.1320">
    <property type="entry name" value="Anti-sigma factor, zinc-finger domain"/>
    <property type="match status" value="1"/>
</dbReference>